<feature type="compositionally biased region" description="Basic and acidic residues" evidence="2">
    <location>
        <begin position="1169"/>
        <end position="1179"/>
    </location>
</feature>
<evidence type="ECO:0000259" key="3">
    <source>
        <dbReference type="PROSITE" id="PS50010"/>
    </source>
</evidence>
<feature type="compositionally biased region" description="Low complexity" evidence="2">
    <location>
        <begin position="110"/>
        <end position="125"/>
    </location>
</feature>
<dbReference type="SUPFAM" id="SSF48065">
    <property type="entry name" value="DBL homology domain (DH-domain)"/>
    <property type="match status" value="1"/>
</dbReference>
<feature type="compositionally biased region" description="Polar residues" evidence="2">
    <location>
        <begin position="956"/>
        <end position="966"/>
    </location>
</feature>
<dbReference type="PROSITE" id="PS50010">
    <property type="entry name" value="DH_2"/>
    <property type="match status" value="1"/>
</dbReference>
<feature type="compositionally biased region" description="Polar residues" evidence="2">
    <location>
        <begin position="163"/>
        <end position="182"/>
    </location>
</feature>
<sequence length="1410" mass="152067">MGRGRGDSFSNTLHSPSSGMATATATRECAPASPSKADKADKQTFGRSLLSNVSPRLRSVSPTRFLARSSPAHSNSHSVQSPNQSRSHSLADESREGEREREKRAGPAFPSLSRMGSSMGGKSSRPPSPTKDPRQRMGSWVGHDEHVDADAAADAAAAMAARRNSNAQTQMLDASVRSSARSSIDAGDARHQHAHSHSHSHSHSPSHARTGSRSTPIAAAAAASGTPWSRQAQTAINTTFTAESPTTDRMMREAEERRQERMLLVVDHWDAVLEKAEGEQAAYMQARAAEGGASSAILPHLGSVVLDQSGAIDTSDAFLPHSALNTPALGLTRSDSEQSISRILAPDQRAAGNAASAEKPNSSSAFEARLAELLETERSYVRRIDTLANRYAAPLRALAVDSDTAVIPRYEAQRLFGNIGEIVGANRAFLSDLEKCVKGGKRDRDRLGDVVHRHMACFACYNEYFANFEKAKHIEQSMTKSNRAFRDFVERTKYGVQGMGNIGLRELLMEPVQRIPRYTLLLDAILRHMQPGDPRRARIQEAVGLAGRIASCEVDEKTRRAAVMWGCKRSIDGFPDGLISVHRGFIDCIDVEDFPMDLFGPAAAAAALSPGSVAPGGSAAAAAVGTGRVQHCSLFLFDDCLVILKRSSTSICARQMAVDAGGNDFVLRFAKGPAHCSGEKWTGRLNRCYATHDTYNASLGSSTLSPGKTTPALAAGFGNDNAPGGSSARSEKMRFLENLWRAQAMAKTKEGRSYVRCSISESLQSADEIPVRRLTYWNVYTRRAFLAETSKSVVALQVDMHGEADQLPFGTELAPPHATLRIHSIDEDTGRFSYTTAIKGAREDDEEMLLPLKDLDDQMRTLGAHAIKTMHDFDPSHHAFAMGTPTTPSSHRGRVAQGLETLSRNLFGTPGSVKNSAADPFALSNGHVAYTRGSPATGASTRRTKSSHSKTSSLSGAAQSISARTYSTAATSVGSREMLRGFSAGGALAQNSPDVQAYLKHGTGTPARLGVPLRGNASSSTPDRFRRAASLGAEANTSIVDPSADHCDLTPRRKPVPGLSAGLPGGAHALPSELEADGPRVAKRVTSASKRSAPDDDASERAPKRSHGSRQQSSYLSASESLQHRRGPSPIGPRRAGSTKDQGDDRRRTRSGLSEADWMCSSSASSTSAEKDSQGSEVERTLQTLVSNCAAHSADLKELEEEVYEVEKSLRRRSIGDGPALEARDTDRLLKFLNAWIGEATEKQVIAADELVALQEHLARISSAKDEAGPAETSAVLGLQKDLRDLEAETEGLRREVGEMKQMQSQVEVLKRKCELLTQLEKDGRLENTALHKAFNEELDGMWEDAQGSRDEELAALRREVKSSKSARNEANMLNSSLRRELEVEKAQAETYRRLLIANGLLPETHSAAE</sequence>
<organism evidence="4 5">
    <name type="scientific">Ceraceosorus bombacis</name>
    <dbReference type="NCBI Taxonomy" id="401625"/>
    <lineage>
        <taxon>Eukaryota</taxon>
        <taxon>Fungi</taxon>
        <taxon>Dikarya</taxon>
        <taxon>Basidiomycota</taxon>
        <taxon>Ustilaginomycotina</taxon>
        <taxon>Exobasidiomycetes</taxon>
        <taxon>Ceraceosorales</taxon>
        <taxon>Ceraceosoraceae</taxon>
        <taxon>Ceraceosorus</taxon>
    </lineage>
</organism>
<feature type="coiled-coil region" evidence="1">
    <location>
        <begin position="1368"/>
        <end position="1395"/>
    </location>
</feature>
<accession>A0A0P1B9E1</accession>
<dbReference type="InterPro" id="IPR051092">
    <property type="entry name" value="FYVE_RhoGEF_PH"/>
</dbReference>
<dbReference type="SMART" id="SM00325">
    <property type="entry name" value="RhoGEF"/>
    <property type="match status" value="1"/>
</dbReference>
<reference evidence="4 5" key="1">
    <citation type="submission" date="2014-09" db="EMBL/GenBank/DDBJ databases">
        <authorList>
            <person name="Magalhaes I.L.F."/>
            <person name="Oliveira U."/>
            <person name="Santos F.R."/>
            <person name="Vidigal T.H.D.A."/>
            <person name="Brescovit A.D."/>
            <person name="Santos A.J."/>
        </authorList>
    </citation>
    <scope>NUCLEOTIDE SEQUENCE [LARGE SCALE GENOMIC DNA]</scope>
</reference>
<dbReference type="GO" id="GO:0005737">
    <property type="term" value="C:cytoplasm"/>
    <property type="evidence" value="ECO:0007669"/>
    <property type="project" value="TreeGrafter"/>
</dbReference>
<feature type="compositionally biased region" description="Basic residues" evidence="2">
    <location>
        <begin position="192"/>
        <end position="206"/>
    </location>
</feature>
<feature type="coiled-coil region" evidence="1">
    <location>
        <begin position="1276"/>
        <end position="1320"/>
    </location>
</feature>
<feature type="compositionally biased region" description="Polar residues" evidence="2">
    <location>
        <begin position="8"/>
        <end position="25"/>
    </location>
</feature>
<dbReference type="InterPro" id="IPR000219">
    <property type="entry name" value="DH_dom"/>
</dbReference>
<evidence type="ECO:0000313" key="4">
    <source>
        <dbReference type="EMBL" id="CEH12302.1"/>
    </source>
</evidence>
<dbReference type="Proteomes" id="UP000054845">
    <property type="component" value="Unassembled WGS sequence"/>
</dbReference>
<feature type="domain" description="DH" evidence="3">
    <location>
        <begin position="365"/>
        <end position="543"/>
    </location>
</feature>
<evidence type="ECO:0000256" key="1">
    <source>
        <dbReference type="SAM" id="Coils"/>
    </source>
</evidence>
<name>A0A0P1B9E1_9BASI</name>
<dbReference type="Pfam" id="PF00621">
    <property type="entry name" value="RhoGEF"/>
    <property type="match status" value="1"/>
</dbReference>
<feature type="region of interest" description="Disordered" evidence="2">
    <location>
        <begin position="1"/>
        <end position="138"/>
    </location>
</feature>
<dbReference type="GO" id="GO:0005085">
    <property type="term" value="F:guanyl-nucleotide exchange factor activity"/>
    <property type="evidence" value="ECO:0007669"/>
    <property type="project" value="InterPro"/>
</dbReference>
<dbReference type="PANTHER" id="PTHR12673:SF270">
    <property type="entry name" value="FYVE-TYPE DOMAIN-CONTAINING PROTEIN"/>
    <property type="match status" value="1"/>
</dbReference>
<feature type="compositionally biased region" description="Polar residues" evidence="2">
    <location>
        <begin position="71"/>
        <end position="88"/>
    </location>
</feature>
<dbReference type="OrthoDB" id="660555at2759"/>
<feature type="compositionally biased region" description="Basic and acidic residues" evidence="2">
    <location>
        <begin position="89"/>
        <end position="105"/>
    </location>
</feature>
<feature type="coiled-coil region" evidence="1">
    <location>
        <begin position="1182"/>
        <end position="1209"/>
    </location>
</feature>
<dbReference type="InterPro" id="IPR035899">
    <property type="entry name" value="DBL_dom_sf"/>
</dbReference>
<dbReference type="STRING" id="401625.A0A0P1B9E1"/>
<dbReference type="EMBL" id="CCYA01000149">
    <property type="protein sequence ID" value="CEH12302.1"/>
    <property type="molecule type" value="Genomic_DNA"/>
</dbReference>
<dbReference type="CDD" id="cd00160">
    <property type="entry name" value="RhoGEF"/>
    <property type="match status" value="1"/>
</dbReference>
<dbReference type="PANTHER" id="PTHR12673">
    <property type="entry name" value="FACIOGENITAL DYSPLASIA PROTEIN"/>
    <property type="match status" value="1"/>
</dbReference>
<dbReference type="Gene3D" id="1.20.900.10">
    <property type="entry name" value="Dbl homology (DH) domain"/>
    <property type="match status" value="1"/>
</dbReference>
<evidence type="ECO:0000256" key="2">
    <source>
        <dbReference type="SAM" id="MobiDB-lite"/>
    </source>
</evidence>
<keyword evidence="5" id="KW-1185">Reference proteome</keyword>
<feature type="region of interest" description="Disordered" evidence="2">
    <location>
        <begin position="153"/>
        <end position="232"/>
    </location>
</feature>
<feature type="region of interest" description="Disordered" evidence="2">
    <location>
        <begin position="930"/>
        <end position="966"/>
    </location>
</feature>
<feature type="region of interest" description="Disordered" evidence="2">
    <location>
        <begin position="1000"/>
        <end position="1179"/>
    </location>
</feature>
<feature type="compositionally biased region" description="Polar residues" evidence="2">
    <location>
        <begin position="45"/>
        <end position="54"/>
    </location>
</feature>
<proteinExistence type="predicted"/>
<keyword evidence="1" id="KW-0175">Coiled coil</keyword>
<evidence type="ECO:0000313" key="5">
    <source>
        <dbReference type="Proteomes" id="UP000054845"/>
    </source>
</evidence>
<protein>
    <recommendedName>
        <fullName evidence="3">DH domain-containing protein</fullName>
    </recommendedName>
</protein>
<feature type="compositionally biased region" description="Polar residues" evidence="2">
    <location>
        <begin position="1109"/>
        <end position="1121"/>
    </location>
</feature>